<protein>
    <submittedName>
        <fullName evidence="2">Uncharacterized protein</fullName>
    </submittedName>
</protein>
<proteinExistence type="predicted"/>
<comment type="caution">
    <text evidence="2">The sequence shown here is derived from an EMBL/GenBank/DDBJ whole genome shotgun (WGS) entry which is preliminary data.</text>
</comment>
<feature type="chain" id="PRO_5038364056" evidence="1">
    <location>
        <begin position="25"/>
        <end position="626"/>
    </location>
</feature>
<gene>
    <name evidence="2" type="ORF">H9888_05200</name>
</gene>
<dbReference type="EMBL" id="DXHL01000025">
    <property type="protein sequence ID" value="HIW10884.1"/>
    <property type="molecule type" value="Genomic_DNA"/>
</dbReference>
<sequence>MTMSKLGRMWLLGLCLLTACQTNDWPTTPETNGEHIAFKIQYDDRFENDSVALSKTETGTYLNTKYDHVELIVSNPNGTVVEGLKGLYDSVTSEVRISGLQAGEYQLLVLGVKGEMTADKAQFNSIKNLNEEWLTFPADLNKPLEAEYYYSITPFRVIATSSASGNILSAVVEEEIVQHRIIGRTDFSFGYRTLSIETAMQSKRATLPSPYFCTGFTGNGQFTGRSNGNTLALNLDDKTSYLFPPTADGEPLRGEIETSARSYRGADVSQTYAFTLDQVKANAIGLINTPIAHPDNESAALFVTQKTYEKSGLAYILQDGESKTVYTDAAQRSFNTTKPLQISVQDDGRLHVRFYSPRPLTDVLIQARVPSISNEYFDIAYFDSIPGFADFYGELPMLEHKTFSVSASGQIIEIESASLAELKTASFQVVSSDPYWEKLAAIKTAYTISFGLYGGNPDLPNGGPNGNWMGIRPVHCREVVALFLNIAYMSWMPGYEQLMKDNASSLYNDSGTLVPPETVLQQLRASRSLIVGLVYSGNGVVGLGGGTTFGVYQQAYLQHYTNNYSCELIFHELGHVMGYGHSSAFTYGPWAQSLTNSFYTQNLNQLPINSASYLNSSQNPNRYDRY</sequence>
<evidence type="ECO:0000256" key="1">
    <source>
        <dbReference type="SAM" id="SignalP"/>
    </source>
</evidence>
<organism evidence="2 3">
    <name type="scientific">Candidatus Rikenella faecigallinarum</name>
    <dbReference type="NCBI Taxonomy" id="2838745"/>
    <lineage>
        <taxon>Bacteria</taxon>
        <taxon>Pseudomonadati</taxon>
        <taxon>Bacteroidota</taxon>
        <taxon>Bacteroidia</taxon>
        <taxon>Bacteroidales</taxon>
        <taxon>Rikenellaceae</taxon>
        <taxon>Rikenella</taxon>
    </lineage>
</organism>
<feature type="signal peptide" evidence="1">
    <location>
        <begin position="1"/>
        <end position="24"/>
    </location>
</feature>
<keyword evidence="1" id="KW-0732">Signal</keyword>
<reference evidence="2" key="1">
    <citation type="journal article" date="2021" name="PeerJ">
        <title>Extensive microbial diversity within the chicken gut microbiome revealed by metagenomics and culture.</title>
        <authorList>
            <person name="Gilroy R."/>
            <person name="Ravi A."/>
            <person name="Getino M."/>
            <person name="Pursley I."/>
            <person name="Horton D.L."/>
            <person name="Alikhan N.F."/>
            <person name="Baker D."/>
            <person name="Gharbi K."/>
            <person name="Hall N."/>
            <person name="Watson M."/>
            <person name="Adriaenssens E.M."/>
            <person name="Foster-Nyarko E."/>
            <person name="Jarju S."/>
            <person name="Secka A."/>
            <person name="Antonio M."/>
            <person name="Oren A."/>
            <person name="Chaudhuri R.R."/>
            <person name="La Ragione R."/>
            <person name="Hildebrand F."/>
            <person name="Pallen M.J."/>
        </authorList>
    </citation>
    <scope>NUCLEOTIDE SEQUENCE</scope>
    <source>
        <strain evidence="2">ChiBcec15-1070</strain>
    </source>
</reference>
<dbReference type="Proteomes" id="UP000823926">
    <property type="component" value="Unassembled WGS sequence"/>
</dbReference>
<accession>A0A9D1QE16</accession>
<dbReference type="PROSITE" id="PS51257">
    <property type="entry name" value="PROKAR_LIPOPROTEIN"/>
    <property type="match status" value="1"/>
</dbReference>
<dbReference type="AlphaFoldDB" id="A0A9D1QE16"/>
<reference evidence="2" key="2">
    <citation type="submission" date="2021-04" db="EMBL/GenBank/DDBJ databases">
        <authorList>
            <person name="Gilroy R."/>
        </authorList>
    </citation>
    <scope>NUCLEOTIDE SEQUENCE</scope>
    <source>
        <strain evidence="2">ChiBcec15-1070</strain>
    </source>
</reference>
<evidence type="ECO:0000313" key="2">
    <source>
        <dbReference type="EMBL" id="HIW10884.1"/>
    </source>
</evidence>
<name>A0A9D1QE16_9BACT</name>
<dbReference type="SUPFAM" id="SSF55486">
    <property type="entry name" value="Metalloproteases ('zincins'), catalytic domain"/>
    <property type="match status" value="1"/>
</dbReference>
<evidence type="ECO:0000313" key="3">
    <source>
        <dbReference type="Proteomes" id="UP000823926"/>
    </source>
</evidence>